<dbReference type="Proteomes" id="UP000283469">
    <property type="component" value="Unassembled WGS sequence"/>
</dbReference>
<keyword evidence="5" id="KW-0408">Iron</keyword>
<dbReference type="SUPFAM" id="SSF51197">
    <property type="entry name" value="Clavaminate synthase-like"/>
    <property type="match status" value="1"/>
</dbReference>
<comment type="similarity">
    <text evidence="1">Belongs to the TfdA dioxygenase family.</text>
</comment>
<accession>A0A418YPL0</accession>
<keyword evidence="8" id="KW-1185">Reference proteome</keyword>
<dbReference type="Gene3D" id="3.60.130.10">
    <property type="entry name" value="Clavaminate synthase-like"/>
    <property type="match status" value="1"/>
</dbReference>
<dbReference type="AlphaFoldDB" id="A0A418YPL0"/>
<dbReference type="OrthoDB" id="7209371at2"/>
<dbReference type="InterPro" id="IPR042098">
    <property type="entry name" value="TauD-like_sf"/>
</dbReference>
<dbReference type="Pfam" id="PF02668">
    <property type="entry name" value="TauD"/>
    <property type="match status" value="1"/>
</dbReference>
<dbReference type="GO" id="GO:0016706">
    <property type="term" value="F:2-oxoglutarate-dependent dioxygenase activity"/>
    <property type="evidence" value="ECO:0007669"/>
    <property type="project" value="UniProtKB-ARBA"/>
</dbReference>
<dbReference type="GO" id="GO:0046872">
    <property type="term" value="F:metal ion binding"/>
    <property type="evidence" value="ECO:0007669"/>
    <property type="project" value="UniProtKB-KW"/>
</dbReference>
<comment type="caution">
    <text evidence="7">The sequence shown here is derived from an EMBL/GenBank/DDBJ whole genome shotgun (WGS) entry which is preliminary data.</text>
</comment>
<evidence type="ECO:0000256" key="2">
    <source>
        <dbReference type="ARBA" id="ARBA00022723"/>
    </source>
</evidence>
<reference evidence="7 8" key="1">
    <citation type="submission" date="2018-08" db="EMBL/GenBank/DDBJ databases">
        <title>Sphingobium sp. EO9.</title>
        <authorList>
            <person name="Park Y."/>
            <person name="Kim K.H."/>
            <person name="Jeon C.O."/>
        </authorList>
    </citation>
    <scope>NUCLEOTIDE SEQUENCE [LARGE SCALE GENOMIC DNA]</scope>
    <source>
        <strain evidence="7 8">EO9</strain>
    </source>
</reference>
<sequence>MATTLSDSFVVTQVKPLIGAVVKSDKETLLSGRHAAQIRALLEDRGVIVFSRTDFTDEEQVAFTKTLGKFAREMTGDVFKISMDKAVNPMADYTRGAFYWHIDGTMDRVPLFASMLTAKILSSSGGNTEFCNTYAAWDALPDDEKAQLEKLRVVHSLVNAQLYVQPEPGLAEYDAWAKLGTNELPLVWTHKSGRKSLVLGSTAEYIVGMDPVESRRLLIRLREWATQDQFSLSHTWSVGDTVIWDNTGTMHRATAYPLDSKREMHRTKLEGEEEFA</sequence>
<proteinExistence type="inferred from homology"/>
<evidence type="ECO:0000256" key="3">
    <source>
        <dbReference type="ARBA" id="ARBA00022964"/>
    </source>
</evidence>
<feature type="domain" description="TauD/TfdA-like" evidence="6">
    <location>
        <begin position="13"/>
        <end position="267"/>
    </location>
</feature>
<evidence type="ECO:0000313" key="8">
    <source>
        <dbReference type="Proteomes" id="UP000283469"/>
    </source>
</evidence>
<gene>
    <name evidence="7" type="ORF">D0Z70_16965</name>
</gene>
<dbReference type="RefSeq" id="WP_119748537.1">
    <property type="nucleotide sequence ID" value="NZ_QVRA01000017.1"/>
</dbReference>
<name>A0A418YPL0_9SPHN</name>
<dbReference type="EMBL" id="QVRA01000017">
    <property type="protein sequence ID" value="RJG53297.1"/>
    <property type="molecule type" value="Genomic_DNA"/>
</dbReference>
<keyword evidence="3 7" id="KW-0223">Dioxygenase</keyword>
<evidence type="ECO:0000256" key="4">
    <source>
        <dbReference type="ARBA" id="ARBA00023002"/>
    </source>
</evidence>
<keyword evidence="4" id="KW-0560">Oxidoreductase</keyword>
<evidence type="ECO:0000313" key="7">
    <source>
        <dbReference type="EMBL" id="RJG53297.1"/>
    </source>
</evidence>
<evidence type="ECO:0000259" key="6">
    <source>
        <dbReference type="Pfam" id="PF02668"/>
    </source>
</evidence>
<protein>
    <submittedName>
        <fullName evidence="7">TauD/TfdA family dioxygenase</fullName>
    </submittedName>
</protein>
<dbReference type="InterPro" id="IPR003819">
    <property type="entry name" value="TauD/TfdA-like"/>
</dbReference>
<organism evidence="7 8">
    <name type="scientific">Sphingobium terrigena</name>
    <dbReference type="NCBI Taxonomy" id="2304063"/>
    <lineage>
        <taxon>Bacteria</taxon>
        <taxon>Pseudomonadati</taxon>
        <taxon>Pseudomonadota</taxon>
        <taxon>Alphaproteobacteria</taxon>
        <taxon>Sphingomonadales</taxon>
        <taxon>Sphingomonadaceae</taxon>
        <taxon>Sphingobium</taxon>
    </lineage>
</organism>
<evidence type="ECO:0000256" key="5">
    <source>
        <dbReference type="ARBA" id="ARBA00023004"/>
    </source>
</evidence>
<keyword evidence="2" id="KW-0479">Metal-binding</keyword>
<dbReference type="PANTHER" id="PTHR43779:SF3">
    <property type="entry name" value="(3R)-3-[(CARBOXYMETHYL)AMINO]FATTY ACID OXYGENASE_DECARBOXYLASE"/>
    <property type="match status" value="1"/>
</dbReference>
<dbReference type="PANTHER" id="PTHR43779">
    <property type="entry name" value="DIOXYGENASE RV0097-RELATED"/>
    <property type="match status" value="1"/>
</dbReference>
<dbReference type="InterPro" id="IPR051178">
    <property type="entry name" value="TfdA_dioxygenase"/>
</dbReference>
<evidence type="ECO:0000256" key="1">
    <source>
        <dbReference type="ARBA" id="ARBA00005896"/>
    </source>
</evidence>